<gene>
    <name evidence="2" type="ORF">GCM10022419_080190</name>
</gene>
<dbReference type="Proteomes" id="UP001500630">
    <property type="component" value="Unassembled WGS sequence"/>
</dbReference>
<evidence type="ECO:0000256" key="1">
    <source>
        <dbReference type="SAM" id="MobiDB-lite"/>
    </source>
</evidence>
<keyword evidence="3" id="KW-1185">Reference proteome</keyword>
<feature type="compositionally biased region" description="Polar residues" evidence="1">
    <location>
        <begin position="96"/>
        <end position="106"/>
    </location>
</feature>
<evidence type="ECO:0000313" key="2">
    <source>
        <dbReference type="EMBL" id="GAA3586049.1"/>
    </source>
</evidence>
<accession>A0ABP6YM08</accession>
<protein>
    <submittedName>
        <fullName evidence="2">Uncharacterized protein</fullName>
    </submittedName>
</protein>
<dbReference type="EMBL" id="BAABDQ010000022">
    <property type="protein sequence ID" value="GAA3586049.1"/>
    <property type="molecule type" value="Genomic_DNA"/>
</dbReference>
<sequence length="106" mass="10963">MLSPRFDARNRPTLGTVTPRLPSVRTGAAPFGHMGITGPVPTVRRHRTVGHGVSGGALVTTTGAMAATLTKTATIESLMVTSVAERQGDQGDGQATGPTTWPGSRR</sequence>
<reference evidence="3" key="1">
    <citation type="journal article" date="2019" name="Int. J. Syst. Evol. Microbiol.">
        <title>The Global Catalogue of Microorganisms (GCM) 10K type strain sequencing project: providing services to taxonomists for standard genome sequencing and annotation.</title>
        <authorList>
            <consortium name="The Broad Institute Genomics Platform"/>
            <consortium name="The Broad Institute Genome Sequencing Center for Infectious Disease"/>
            <person name="Wu L."/>
            <person name="Ma J."/>
        </authorList>
    </citation>
    <scope>NUCLEOTIDE SEQUENCE [LARGE SCALE GENOMIC DNA]</scope>
    <source>
        <strain evidence="3">JCM 17326</strain>
    </source>
</reference>
<feature type="region of interest" description="Disordered" evidence="1">
    <location>
        <begin position="83"/>
        <end position="106"/>
    </location>
</feature>
<comment type="caution">
    <text evidence="2">The sequence shown here is derived from an EMBL/GenBank/DDBJ whole genome shotgun (WGS) entry which is preliminary data.</text>
</comment>
<name>A0ABP6YM08_9ACTN</name>
<proteinExistence type="predicted"/>
<evidence type="ECO:0000313" key="3">
    <source>
        <dbReference type="Proteomes" id="UP001500630"/>
    </source>
</evidence>
<feature type="compositionally biased region" description="Basic and acidic residues" evidence="1">
    <location>
        <begin position="1"/>
        <end position="10"/>
    </location>
</feature>
<organism evidence="2 3">
    <name type="scientific">Nonomuraea rosea</name>
    <dbReference type="NCBI Taxonomy" id="638574"/>
    <lineage>
        <taxon>Bacteria</taxon>
        <taxon>Bacillati</taxon>
        <taxon>Actinomycetota</taxon>
        <taxon>Actinomycetes</taxon>
        <taxon>Streptosporangiales</taxon>
        <taxon>Streptosporangiaceae</taxon>
        <taxon>Nonomuraea</taxon>
    </lineage>
</organism>
<feature type="region of interest" description="Disordered" evidence="1">
    <location>
        <begin position="1"/>
        <end position="43"/>
    </location>
</feature>